<dbReference type="AlphaFoldDB" id="A0A2H1WM31"/>
<sequence>MDSLNNIAVDWSYSGVLHGNYNINCEKSTSMDFPVPLFYDLVIKEHLASNLLKKHQTEPWTLMELQKISQKT</sequence>
<proteinExistence type="predicted"/>
<evidence type="ECO:0000313" key="1">
    <source>
        <dbReference type="EMBL" id="SOQ54078.1"/>
    </source>
</evidence>
<gene>
    <name evidence="1" type="ORF">SFRICE_033287</name>
</gene>
<accession>A0A2H1WM31</accession>
<name>A0A2H1WM31_SPOFR</name>
<organism evidence="1">
    <name type="scientific">Spodoptera frugiperda</name>
    <name type="common">Fall armyworm</name>
    <dbReference type="NCBI Taxonomy" id="7108"/>
    <lineage>
        <taxon>Eukaryota</taxon>
        <taxon>Metazoa</taxon>
        <taxon>Ecdysozoa</taxon>
        <taxon>Arthropoda</taxon>
        <taxon>Hexapoda</taxon>
        <taxon>Insecta</taxon>
        <taxon>Pterygota</taxon>
        <taxon>Neoptera</taxon>
        <taxon>Endopterygota</taxon>
        <taxon>Lepidoptera</taxon>
        <taxon>Glossata</taxon>
        <taxon>Ditrysia</taxon>
        <taxon>Noctuoidea</taxon>
        <taxon>Noctuidae</taxon>
        <taxon>Amphipyrinae</taxon>
        <taxon>Spodoptera</taxon>
    </lineage>
</organism>
<reference evidence="1" key="1">
    <citation type="submission" date="2016-07" db="EMBL/GenBank/DDBJ databases">
        <authorList>
            <person name="Bretaudeau A."/>
        </authorList>
    </citation>
    <scope>NUCLEOTIDE SEQUENCE</scope>
    <source>
        <strain evidence="1">Rice</strain>
        <tissue evidence="1">Whole body</tissue>
    </source>
</reference>
<dbReference type="EMBL" id="ODYU01009562">
    <property type="protein sequence ID" value="SOQ54078.1"/>
    <property type="molecule type" value="Genomic_DNA"/>
</dbReference>
<protein>
    <submittedName>
        <fullName evidence="1">SFRICE_033287</fullName>
    </submittedName>
</protein>